<dbReference type="Gene3D" id="1.10.357.10">
    <property type="entry name" value="Tetracycline Repressor, domain 2"/>
    <property type="match status" value="1"/>
</dbReference>
<evidence type="ECO:0000256" key="5">
    <source>
        <dbReference type="PROSITE-ProRule" id="PRU00335"/>
    </source>
</evidence>
<dbReference type="InterPro" id="IPR009057">
    <property type="entry name" value="Homeodomain-like_sf"/>
</dbReference>
<organism evidence="7 8">
    <name type="scientific">Phenylobacterium montanum</name>
    <dbReference type="NCBI Taxonomy" id="2823693"/>
    <lineage>
        <taxon>Bacteria</taxon>
        <taxon>Pseudomonadati</taxon>
        <taxon>Pseudomonadota</taxon>
        <taxon>Alphaproteobacteria</taxon>
        <taxon>Caulobacterales</taxon>
        <taxon>Caulobacteraceae</taxon>
        <taxon>Phenylobacterium</taxon>
    </lineage>
</organism>
<name>A0A975G3H3_9CAUL</name>
<evidence type="ECO:0000313" key="7">
    <source>
        <dbReference type="EMBL" id="QUD90448.1"/>
    </source>
</evidence>
<accession>A0A975G3H3</accession>
<dbReference type="InterPro" id="IPR036271">
    <property type="entry name" value="Tet_transcr_reg_TetR-rel_C_sf"/>
</dbReference>
<evidence type="ECO:0000256" key="1">
    <source>
        <dbReference type="ARBA" id="ARBA00022491"/>
    </source>
</evidence>
<dbReference type="PRINTS" id="PR00455">
    <property type="entry name" value="HTHTETR"/>
</dbReference>
<proteinExistence type="predicted"/>
<feature type="DNA-binding region" description="H-T-H motif" evidence="5">
    <location>
        <begin position="33"/>
        <end position="52"/>
    </location>
</feature>
<dbReference type="Pfam" id="PF00440">
    <property type="entry name" value="TetR_N"/>
    <property type="match status" value="1"/>
</dbReference>
<dbReference type="RefSeq" id="WP_211940499.1">
    <property type="nucleotide sequence ID" value="NZ_CP073078.1"/>
</dbReference>
<dbReference type="Proteomes" id="UP000676409">
    <property type="component" value="Chromosome"/>
</dbReference>
<dbReference type="InterPro" id="IPR050109">
    <property type="entry name" value="HTH-type_TetR-like_transc_reg"/>
</dbReference>
<dbReference type="PANTHER" id="PTHR30055">
    <property type="entry name" value="HTH-TYPE TRANSCRIPTIONAL REGULATOR RUTR"/>
    <property type="match status" value="1"/>
</dbReference>
<dbReference type="SUPFAM" id="SSF48498">
    <property type="entry name" value="Tetracyclin repressor-like, C-terminal domain"/>
    <property type="match status" value="1"/>
</dbReference>
<protein>
    <submittedName>
        <fullName evidence="7">TetR/AcrR family transcriptional regulator</fullName>
    </submittedName>
</protein>
<keyword evidence="1" id="KW-0678">Repressor</keyword>
<evidence type="ECO:0000256" key="3">
    <source>
        <dbReference type="ARBA" id="ARBA00023125"/>
    </source>
</evidence>
<dbReference type="InterPro" id="IPR001647">
    <property type="entry name" value="HTH_TetR"/>
</dbReference>
<evidence type="ECO:0000256" key="2">
    <source>
        <dbReference type="ARBA" id="ARBA00023015"/>
    </source>
</evidence>
<gene>
    <name evidence="7" type="ORF">KCG34_11585</name>
</gene>
<dbReference type="Pfam" id="PF13977">
    <property type="entry name" value="TetR_C_6"/>
    <property type="match status" value="1"/>
</dbReference>
<dbReference type="EMBL" id="CP073078">
    <property type="protein sequence ID" value="QUD90448.1"/>
    <property type="molecule type" value="Genomic_DNA"/>
</dbReference>
<dbReference type="PROSITE" id="PS50977">
    <property type="entry name" value="HTH_TETR_2"/>
    <property type="match status" value="1"/>
</dbReference>
<sequence>MPKITDERKEARRQQILAAAVRCFSRDGFHATTTADIVREAGVSQGALYLYFATKDDIVVALADDRHQGETFLTALAQSEPDPVRGLFMLVELYGPSLGDAKRADERRVGIQGWAEALRSPAIHDSVVEGVAAVRKAIMGLVQRGQLAGDVRDDLDPEAVARTLIAIYQGLVLQAAWGEAPSKAEHGFLMREIITNTLLTPQGRAAASACAD</sequence>
<keyword evidence="3 5" id="KW-0238">DNA-binding</keyword>
<feature type="domain" description="HTH tetR-type" evidence="6">
    <location>
        <begin position="10"/>
        <end position="70"/>
    </location>
</feature>
<dbReference type="AlphaFoldDB" id="A0A975G3H3"/>
<dbReference type="GO" id="GO:0003700">
    <property type="term" value="F:DNA-binding transcription factor activity"/>
    <property type="evidence" value="ECO:0007669"/>
    <property type="project" value="TreeGrafter"/>
</dbReference>
<dbReference type="InterPro" id="IPR023772">
    <property type="entry name" value="DNA-bd_HTH_TetR-type_CS"/>
</dbReference>
<dbReference type="PANTHER" id="PTHR30055:SF229">
    <property type="entry name" value="HTH-TYPE TRANSCRIPTIONAL REPRESSOR RV1474C"/>
    <property type="match status" value="1"/>
</dbReference>
<evidence type="ECO:0000313" key="8">
    <source>
        <dbReference type="Proteomes" id="UP000676409"/>
    </source>
</evidence>
<reference evidence="7" key="1">
    <citation type="submission" date="2021-04" db="EMBL/GenBank/DDBJ databases">
        <title>The complete genome sequence of Caulobacter sp. S6.</title>
        <authorList>
            <person name="Tang Y."/>
            <person name="Ouyang W."/>
            <person name="Liu Q."/>
            <person name="Huang B."/>
            <person name="Guo Z."/>
            <person name="Lei P."/>
        </authorList>
    </citation>
    <scope>NUCLEOTIDE SEQUENCE</scope>
    <source>
        <strain evidence="7">S6</strain>
    </source>
</reference>
<evidence type="ECO:0000259" key="6">
    <source>
        <dbReference type="PROSITE" id="PS50977"/>
    </source>
</evidence>
<dbReference type="KEGG" id="caul:KCG34_11585"/>
<keyword evidence="2" id="KW-0805">Transcription regulation</keyword>
<dbReference type="GO" id="GO:0000976">
    <property type="term" value="F:transcription cis-regulatory region binding"/>
    <property type="evidence" value="ECO:0007669"/>
    <property type="project" value="TreeGrafter"/>
</dbReference>
<keyword evidence="8" id="KW-1185">Reference proteome</keyword>
<keyword evidence="4" id="KW-0804">Transcription</keyword>
<evidence type="ECO:0000256" key="4">
    <source>
        <dbReference type="ARBA" id="ARBA00023163"/>
    </source>
</evidence>
<dbReference type="InterPro" id="IPR039538">
    <property type="entry name" value="BetI_C"/>
</dbReference>
<dbReference type="SUPFAM" id="SSF46689">
    <property type="entry name" value="Homeodomain-like"/>
    <property type="match status" value="1"/>
</dbReference>
<dbReference type="PROSITE" id="PS01081">
    <property type="entry name" value="HTH_TETR_1"/>
    <property type="match status" value="1"/>
</dbReference>